<dbReference type="EMBL" id="CP002831">
    <property type="protein sequence ID" value="AFC23351.1"/>
    <property type="molecule type" value="Genomic_DNA"/>
</dbReference>
<dbReference type="AlphaFoldDB" id="H6L0C1"/>
<dbReference type="Gene3D" id="3.40.970.30">
    <property type="entry name" value="yp_829618.1 like domains"/>
    <property type="match status" value="1"/>
</dbReference>
<dbReference type="STRING" id="984262.SGRA_0612"/>
<sequence length="159" mass="17948">MHTAVIFCDKIVSFVVYKQKNMNPKDEQVDLTAGQVSYLADRRLFSIVVAPTKISAVEAAEFKTTIRAMAKAQEQPIYALFDIRKIKGFSKDGRDYFAHDPKPMGRSAAILVGLGISRIVANFMLGMNKPPYPIKAFSNREKALDWLESQREKIDPDYS</sequence>
<dbReference type="KEGG" id="sgn:SGRA_0612"/>
<reference evidence="2 3" key="1">
    <citation type="journal article" date="2012" name="Stand. Genomic Sci.">
        <title>Complete genome sequencing and analysis of Saprospira grandis str. Lewin, a predatory marine bacterium.</title>
        <authorList>
            <person name="Saw J.H."/>
            <person name="Yuryev A."/>
            <person name="Kanbe M."/>
            <person name="Hou S."/>
            <person name="Young A.G."/>
            <person name="Aizawa S."/>
            <person name="Alam M."/>
        </authorList>
    </citation>
    <scope>NUCLEOTIDE SEQUENCE [LARGE SCALE GENOMIC DNA]</scope>
    <source>
        <strain evidence="2 3">Lewin</strain>
    </source>
</reference>
<dbReference type="Proteomes" id="UP000007519">
    <property type="component" value="Chromosome"/>
</dbReference>
<accession>H6L0C1</accession>
<dbReference type="HOGENOM" id="CLU_153801_0_0_10"/>
<dbReference type="Pfam" id="PF25056">
    <property type="entry name" value="DUF7793"/>
    <property type="match status" value="1"/>
</dbReference>
<gene>
    <name evidence="2" type="ordered locus">SGRA_0612</name>
</gene>
<evidence type="ECO:0000313" key="3">
    <source>
        <dbReference type="Proteomes" id="UP000007519"/>
    </source>
</evidence>
<protein>
    <recommendedName>
        <fullName evidence="1">DUF7793 domain-containing protein</fullName>
    </recommendedName>
</protein>
<feature type="domain" description="DUF7793" evidence="1">
    <location>
        <begin position="58"/>
        <end position="149"/>
    </location>
</feature>
<evidence type="ECO:0000259" key="1">
    <source>
        <dbReference type="Pfam" id="PF25056"/>
    </source>
</evidence>
<name>H6L0C1_SAPGL</name>
<proteinExistence type="predicted"/>
<keyword evidence="3" id="KW-1185">Reference proteome</keyword>
<organism evidence="2 3">
    <name type="scientific">Saprospira grandis (strain Lewin)</name>
    <dbReference type="NCBI Taxonomy" id="984262"/>
    <lineage>
        <taxon>Bacteria</taxon>
        <taxon>Pseudomonadati</taxon>
        <taxon>Bacteroidota</taxon>
        <taxon>Saprospiria</taxon>
        <taxon>Saprospirales</taxon>
        <taxon>Saprospiraceae</taxon>
        <taxon>Saprospira</taxon>
    </lineage>
</organism>
<evidence type="ECO:0000313" key="2">
    <source>
        <dbReference type="EMBL" id="AFC23351.1"/>
    </source>
</evidence>
<dbReference type="InterPro" id="IPR056695">
    <property type="entry name" value="DUF7793"/>
</dbReference>